<evidence type="ECO:0000256" key="6">
    <source>
        <dbReference type="ARBA" id="ARBA00073849"/>
    </source>
</evidence>
<dbReference type="SUPFAM" id="SSF51621">
    <property type="entry name" value="Phosphoenolpyruvate/pyruvate domain"/>
    <property type="match status" value="1"/>
</dbReference>
<accession>A0A8G2BMB3</accession>
<dbReference type="PANTHER" id="PTHR42905">
    <property type="entry name" value="PHOSPHOENOLPYRUVATE CARBOXYLASE"/>
    <property type="match status" value="1"/>
</dbReference>
<evidence type="ECO:0000313" key="7">
    <source>
        <dbReference type="EMBL" id="SDG35048.1"/>
    </source>
</evidence>
<comment type="caution">
    <text evidence="7">The sequence shown here is derived from an EMBL/GenBank/DDBJ whole genome shotgun (WGS) entry which is preliminary data.</text>
</comment>
<evidence type="ECO:0000256" key="4">
    <source>
        <dbReference type="ARBA" id="ARBA00044762"/>
    </source>
</evidence>
<evidence type="ECO:0000313" key="8">
    <source>
        <dbReference type="Proteomes" id="UP000198615"/>
    </source>
</evidence>
<evidence type="ECO:0000256" key="2">
    <source>
        <dbReference type="ARBA" id="ARBA00009282"/>
    </source>
</evidence>
<comment type="function">
    <text evidence="5">Involved in the catabolism of short chain fatty acids (SCFA) via the 2-methylcitrate cycle I (propionate degradation route). Catalyzes the thermodynamically favored C-C bond cleavage of (2R,3S)-2-methylisocitrate to yield pyruvate and succinate via an alpha-carboxy-carbanion intermediate.</text>
</comment>
<evidence type="ECO:0000256" key="3">
    <source>
        <dbReference type="ARBA" id="ARBA00012260"/>
    </source>
</evidence>
<dbReference type="EMBL" id="FNBW01000015">
    <property type="protein sequence ID" value="SDG35048.1"/>
    <property type="molecule type" value="Genomic_DNA"/>
</dbReference>
<dbReference type="OrthoDB" id="9771433at2"/>
<dbReference type="CDD" id="cd00377">
    <property type="entry name" value="ICL_PEPM"/>
    <property type="match status" value="1"/>
</dbReference>
<dbReference type="Pfam" id="PF13714">
    <property type="entry name" value="PEP_mutase"/>
    <property type="match status" value="1"/>
</dbReference>
<dbReference type="InterPro" id="IPR039556">
    <property type="entry name" value="ICL/PEPM"/>
</dbReference>
<dbReference type="GO" id="GO:0046421">
    <property type="term" value="F:methylisocitrate lyase activity"/>
    <property type="evidence" value="ECO:0007669"/>
    <property type="project" value="UniProtKB-EC"/>
</dbReference>
<keyword evidence="7" id="KW-0670">Pyruvate</keyword>
<dbReference type="EC" id="4.1.3.30" evidence="3"/>
<evidence type="ECO:0000256" key="5">
    <source>
        <dbReference type="ARBA" id="ARBA00057039"/>
    </source>
</evidence>
<name>A0A8G2BMB3_9PROT</name>
<gene>
    <name evidence="7" type="ORF">SAMN05660686_04112</name>
</gene>
<dbReference type="InterPro" id="IPR015813">
    <property type="entry name" value="Pyrv/PenolPyrv_kinase-like_dom"/>
</dbReference>
<dbReference type="FunFam" id="3.20.20.60:FF:000009">
    <property type="entry name" value="2-methylisocitrate lyase"/>
    <property type="match status" value="1"/>
</dbReference>
<comment type="similarity">
    <text evidence="2">Belongs to the isocitrate lyase/PEP mutase superfamily. Methylisocitrate lyase family.</text>
</comment>
<dbReference type="InterPro" id="IPR040442">
    <property type="entry name" value="Pyrv_kinase-like_dom_sf"/>
</dbReference>
<proteinExistence type="inferred from homology"/>
<comment type="subunit">
    <text evidence="4">Homotetramer; dimer of dimers.</text>
</comment>
<evidence type="ECO:0000256" key="1">
    <source>
        <dbReference type="ARBA" id="ARBA00001050"/>
    </source>
</evidence>
<keyword evidence="8" id="KW-1185">Reference proteome</keyword>
<dbReference type="RefSeq" id="WP_093153359.1">
    <property type="nucleotide sequence ID" value="NZ_FNBW01000015.1"/>
</dbReference>
<dbReference type="Proteomes" id="UP000198615">
    <property type="component" value="Unassembled WGS sequence"/>
</dbReference>
<dbReference type="AlphaFoldDB" id="A0A8G2BMB3"/>
<reference evidence="7 8" key="1">
    <citation type="submission" date="2016-10" db="EMBL/GenBank/DDBJ databases">
        <authorList>
            <person name="Varghese N."/>
            <person name="Submissions S."/>
        </authorList>
    </citation>
    <scope>NUCLEOTIDE SEQUENCE [LARGE SCALE GENOMIC DNA]</scope>
    <source>
        <strain evidence="7 8">DSM 18839</strain>
    </source>
</reference>
<comment type="catalytic activity">
    <reaction evidence="1">
        <text>(2S,3R)-3-hydroxybutane-1,2,3-tricarboxylate = pyruvate + succinate</text>
        <dbReference type="Rhea" id="RHEA:16809"/>
        <dbReference type="ChEBI" id="CHEBI:15361"/>
        <dbReference type="ChEBI" id="CHEBI:30031"/>
        <dbReference type="ChEBI" id="CHEBI:57429"/>
        <dbReference type="EC" id="4.1.3.30"/>
    </reaction>
</comment>
<sequence>MTTLADRRKKFRAMLEERRAVLVPGAANALTARVIEDQGFEACYVTGAGIANTLLGVPDIGLVTMSEIQTTTAAIAEISSLPLFVDMDTGFGNAINTHRTVRVLERAGACAVQIEDQVFPKKCGHFDGKAVIPAKEMATKVRAAADAREDENFLIIARTDARAIEGIDAALDRARMYIEAGADVTFVEAPISVEEMQRICAELPVPQVANLVVGGRTPMLSQEELATIGFAIVLYANTPLQAAMRAMSEVLGALKRDGNLDAVQDRLADFVERQRLVHKSTYDAMEKTYAVEE</sequence>
<organism evidence="7 8">
    <name type="scientific">Thalassobaculum litoreum DSM 18839</name>
    <dbReference type="NCBI Taxonomy" id="1123362"/>
    <lineage>
        <taxon>Bacteria</taxon>
        <taxon>Pseudomonadati</taxon>
        <taxon>Pseudomonadota</taxon>
        <taxon>Alphaproteobacteria</taxon>
        <taxon>Rhodospirillales</taxon>
        <taxon>Thalassobaculaceae</taxon>
        <taxon>Thalassobaculum</taxon>
    </lineage>
</organism>
<protein>
    <recommendedName>
        <fullName evidence="6">2-methylisocitrate lyase</fullName>
        <ecNumber evidence="3">4.1.3.30</ecNumber>
    </recommendedName>
</protein>
<dbReference type="PANTHER" id="PTHR42905:SF5">
    <property type="entry name" value="CARBOXYVINYL-CARBOXYPHOSPHONATE PHOSPHORYLMUTASE, CHLOROPLASTIC"/>
    <property type="match status" value="1"/>
</dbReference>
<dbReference type="Gene3D" id="3.20.20.60">
    <property type="entry name" value="Phosphoenolpyruvate-binding domains"/>
    <property type="match status" value="1"/>
</dbReference>